<gene>
    <name evidence="3" type="ORF">A3770_01p09380</name>
</gene>
<feature type="region of interest" description="Disordered" evidence="1">
    <location>
        <begin position="229"/>
        <end position="314"/>
    </location>
</feature>
<feature type="region of interest" description="Disordered" evidence="1">
    <location>
        <begin position="1"/>
        <end position="29"/>
    </location>
</feature>
<dbReference type="EMBL" id="CP031034">
    <property type="protein sequence ID" value="QDZ18420.1"/>
    <property type="molecule type" value="Genomic_DNA"/>
</dbReference>
<sequence length="314" mass="33837">MLRGKGIQGACGVSSSSSSSSSWLTPSGSTALALPRTFRERRVPAGGVALCACVAGPRRRRARKVKQSGGRLRKCREVTRALVNVDFGPAMILGSGMVASGLALYQVRVVRPEVSKDYDIMFASVALLCGGILIFQGWRLDPLLLFGQILTAAAAATFAAEAVNLRGQVNEEIQARVDREMEKERRRGGGSVLPGQETSGDDYDAEDRYYGTDGYGNVSESYYSSSAAGSYGGGRGRAQNQQPRGPGSYGFSDRGRGYEGRGGDYVEFERQQQSPYGNGDADDYESFDFVGDDDEEGLGEGQDFLPYDINSDWD</sequence>
<reference evidence="3 4" key="1">
    <citation type="submission" date="2018-07" db="EMBL/GenBank/DDBJ databases">
        <title>The complete nuclear genome of the prasinophyte Chloropicon primus (CCMP1205).</title>
        <authorList>
            <person name="Pombert J.-F."/>
            <person name="Otis C."/>
            <person name="Turmel M."/>
            <person name="Lemieux C."/>
        </authorList>
    </citation>
    <scope>NUCLEOTIDE SEQUENCE [LARGE SCALE GENOMIC DNA]</scope>
    <source>
        <strain evidence="3 4">CCMP1205</strain>
    </source>
</reference>
<organism evidence="3 4">
    <name type="scientific">Chloropicon primus</name>
    <dbReference type="NCBI Taxonomy" id="1764295"/>
    <lineage>
        <taxon>Eukaryota</taxon>
        <taxon>Viridiplantae</taxon>
        <taxon>Chlorophyta</taxon>
        <taxon>Chloropicophyceae</taxon>
        <taxon>Chloropicales</taxon>
        <taxon>Chloropicaceae</taxon>
        <taxon>Chloropicon</taxon>
    </lineage>
</organism>
<dbReference type="Proteomes" id="UP000316726">
    <property type="component" value="Chromosome 1"/>
</dbReference>
<evidence type="ECO:0000313" key="4">
    <source>
        <dbReference type="Proteomes" id="UP000316726"/>
    </source>
</evidence>
<feature type="transmembrane region" description="Helical" evidence="2">
    <location>
        <begin position="119"/>
        <end position="138"/>
    </location>
</feature>
<keyword evidence="2" id="KW-0472">Membrane</keyword>
<dbReference type="STRING" id="1764295.A0A5B8MGE3"/>
<evidence type="ECO:0000313" key="3">
    <source>
        <dbReference type="EMBL" id="QDZ18420.1"/>
    </source>
</evidence>
<evidence type="ECO:0000256" key="1">
    <source>
        <dbReference type="SAM" id="MobiDB-lite"/>
    </source>
</evidence>
<feature type="compositionally biased region" description="Basic and acidic residues" evidence="1">
    <location>
        <begin position="253"/>
        <end position="270"/>
    </location>
</feature>
<accession>A0A5B8MGE3</accession>
<feature type="transmembrane region" description="Helical" evidence="2">
    <location>
        <begin position="87"/>
        <end position="107"/>
    </location>
</feature>
<feature type="region of interest" description="Disordered" evidence="1">
    <location>
        <begin position="179"/>
        <end position="210"/>
    </location>
</feature>
<dbReference type="AlphaFoldDB" id="A0A5B8MGE3"/>
<evidence type="ECO:0000256" key="2">
    <source>
        <dbReference type="SAM" id="Phobius"/>
    </source>
</evidence>
<feature type="compositionally biased region" description="Acidic residues" evidence="1">
    <location>
        <begin position="280"/>
        <end position="298"/>
    </location>
</feature>
<dbReference type="InterPro" id="IPR010004">
    <property type="entry name" value="Uncharacterised_Ycf66"/>
</dbReference>
<name>A0A5B8MGE3_9CHLO</name>
<protein>
    <submittedName>
        <fullName evidence="3">Uncharacterized protein</fullName>
    </submittedName>
</protein>
<feature type="transmembrane region" description="Helical" evidence="2">
    <location>
        <begin position="144"/>
        <end position="163"/>
    </location>
</feature>
<keyword evidence="2" id="KW-0812">Transmembrane</keyword>
<keyword evidence="4" id="KW-1185">Reference proteome</keyword>
<dbReference type="Pfam" id="PF07444">
    <property type="entry name" value="Ycf66_N"/>
    <property type="match status" value="1"/>
</dbReference>
<keyword evidence="2" id="KW-1133">Transmembrane helix</keyword>
<proteinExistence type="predicted"/>
<dbReference type="OrthoDB" id="34884at2759"/>